<evidence type="ECO:0000256" key="1">
    <source>
        <dbReference type="SAM" id="MobiDB-lite"/>
    </source>
</evidence>
<dbReference type="GO" id="GO:0005975">
    <property type="term" value="P:carbohydrate metabolic process"/>
    <property type="evidence" value="ECO:0007669"/>
    <property type="project" value="InterPro"/>
</dbReference>
<dbReference type="InterPro" id="IPR012939">
    <property type="entry name" value="Glyco_hydro_92"/>
</dbReference>
<feature type="transmembrane region" description="Helical" evidence="2">
    <location>
        <begin position="273"/>
        <end position="292"/>
    </location>
</feature>
<sequence>MARETSPLLENADPIEAETTPETPLVTASGEGAAKYPQYPSAILTVFAVCFLADAGSALLGVPEVRAFEMAVCRDYYMEHDPSVIGEPPLSYVDESLCKLREIQTRMAYLRATKGLIMTIPAIVYFHRAFSTNMVLLTPIFRIIGGGNRVLIASLNSIVVDTVPPTFKVAMPILLASLVLVGVLPETHDPKHNSGDGADDMSVDSSDTNKPFLHILLRRGANNVKKAGRGLMGLPKGAKVTLSIIFISKFARECSSLFVQYASKVLHWPIANAGYVISVKSFISLMLLILLAGMSTAASRRGEAATLLLNRRVVILSLAMLALGALLVGLSRDAATLVVGSVFESTGYGFGQALQGTLASFANPSSTGELFAGAALIELLAGLSGTFAFAGLFDLGLQSRFPRGVGLPYFVAAMEEAMALSGVFAADLAPGPLTQHVNIFTGTAQNDDPGNVFAGAATPFGMAKVTVQVAGYAPAGYVSVSTELTRGVSPLHDSGTGSSAGSYGNFCIMPVVCKEFLDCPRLEQPRSQRRVGDGNNDTGFPGYFSTPLANGVRIELASTQAASLERYTFPEGSTPTLVLDWTDDSQHSFLYGEMHADWKSQRLTMNGTYRSSFGPSQFTYTAFQCVDLSVAGTITDHAFFGGNANGMDAIRADLDRWVLPPIAQRLGRPDFEQPTQAGAIVRFKPSSDQKGSIIVRRGVSYTSTDVACKNMKRELPDTDFNKVVAASNAMWEDKLGRIVLSDDTTDPIRKLFYTSFYRTFLSPNNATGNAPPPYTDTSHPYFDGLYCSWDTYRTLFPLMALTSPREMAQIVDTYIDGYRREGWLPECRANNVKGYVQGGNNGVPIVADFIVKYADQADKLGLKMDDFWKALKHDVDEAPPNWDYEGRRIETYNKIGYIAYDYLDTTSVGQRSREASRSLEYAFGDFAAGMAARALKQPASVSDPYFKRSLSYRNNFNHILQSDGFSNFVARRFENGTFAASNPTDCSPRDSNSTRPCSTQATNTFGIYESSSWEYSLYAPHDVKGLVELLGGNKTFEDRLHHFFDAGYYLPGNEPSFQTPSLFHHIGKPAESVQQVRRIVYDNFNLTRGGLPGNDDNAAMASLLTWYLLGFYPVPASGEMLVLSPFMPGYVVKNELMGTVNVKVTGFDPASLARNIPSGARAYVDTVKLDGVAKGRCRIDFKQFFAAKDVEFVMVDVKKVGCDGQEPSSLSAGGFPL</sequence>
<keyword evidence="2" id="KW-0812">Transmembrane</keyword>
<dbReference type="Proteomes" id="UP001243330">
    <property type="component" value="Unassembled WGS sequence"/>
</dbReference>
<dbReference type="EMBL" id="JAQOWY010000125">
    <property type="protein sequence ID" value="KAK1850174.1"/>
    <property type="molecule type" value="Genomic_DNA"/>
</dbReference>
<organism evidence="5 6">
    <name type="scientific">Colletotrichum chrysophilum</name>
    <dbReference type="NCBI Taxonomy" id="1836956"/>
    <lineage>
        <taxon>Eukaryota</taxon>
        <taxon>Fungi</taxon>
        <taxon>Dikarya</taxon>
        <taxon>Ascomycota</taxon>
        <taxon>Pezizomycotina</taxon>
        <taxon>Sordariomycetes</taxon>
        <taxon>Hypocreomycetidae</taxon>
        <taxon>Glomerellales</taxon>
        <taxon>Glomerellaceae</taxon>
        <taxon>Colletotrichum</taxon>
        <taxon>Colletotrichum gloeosporioides species complex</taxon>
    </lineage>
</organism>
<dbReference type="InterPro" id="IPR008928">
    <property type="entry name" value="6-hairpin_glycosidase_sf"/>
</dbReference>
<feature type="domain" description="Glycosyl hydrolase family 92" evidence="3">
    <location>
        <begin position="707"/>
        <end position="1195"/>
    </location>
</feature>
<accession>A0AAD9AQW7</accession>
<dbReference type="InterPro" id="IPR014718">
    <property type="entry name" value="GH-type_carb-bd"/>
</dbReference>
<dbReference type="GO" id="GO:0005829">
    <property type="term" value="C:cytosol"/>
    <property type="evidence" value="ECO:0007669"/>
    <property type="project" value="TreeGrafter"/>
</dbReference>
<evidence type="ECO:0000259" key="4">
    <source>
        <dbReference type="Pfam" id="PF17678"/>
    </source>
</evidence>
<dbReference type="PANTHER" id="PTHR12143">
    <property type="entry name" value="PEPTIDE N-GLYCANASE PNGASE -RELATED"/>
    <property type="match status" value="1"/>
</dbReference>
<dbReference type="Gene3D" id="1.20.1250.20">
    <property type="entry name" value="MFS general substrate transporter like domains"/>
    <property type="match status" value="1"/>
</dbReference>
<protein>
    <submittedName>
        <fullName evidence="5">Glycoside hydrolase family 92 protein</fullName>
    </submittedName>
</protein>
<dbReference type="GO" id="GO:0006516">
    <property type="term" value="P:glycoprotein catabolic process"/>
    <property type="evidence" value="ECO:0007669"/>
    <property type="project" value="TreeGrafter"/>
</dbReference>
<evidence type="ECO:0000313" key="5">
    <source>
        <dbReference type="EMBL" id="KAK1850174.1"/>
    </source>
</evidence>
<dbReference type="InterPro" id="IPR050883">
    <property type="entry name" value="PNGase"/>
</dbReference>
<evidence type="ECO:0000259" key="3">
    <source>
        <dbReference type="Pfam" id="PF07971"/>
    </source>
</evidence>
<feature type="transmembrane region" description="Helical" evidence="2">
    <location>
        <begin position="313"/>
        <end position="331"/>
    </location>
</feature>
<feature type="transmembrane region" description="Helical" evidence="2">
    <location>
        <begin position="405"/>
        <end position="426"/>
    </location>
</feature>
<dbReference type="Gene3D" id="2.70.98.10">
    <property type="match status" value="1"/>
</dbReference>
<comment type="caution">
    <text evidence="5">The sequence shown here is derived from an EMBL/GenBank/DDBJ whole genome shotgun (WGS) entry which is preliminary data.</text>
</comment>
<feature type="region of interest" description="Disordered" evidence="1">
    <location>
        <begin position="1"/>
        <end position="25"/>
    </location>
</feature>
<dbReference type="InterPro" id="IPR036259">
    <property type="entry name" value="MFS_trans_sf"/>
</dbReference>
<keyword evidence="6" id="KW-1185">Reference proteome</keyword>
<proteinExistence type="predicted"/>
<name>A0AAD9AQW7_9PEZI</name>
<gene>
    <name evidence="5" type="ORF">CCHR01_07167</name>
</gene>
<dbReference type="GO" id="GO:0000224">
    <property type="term" value="F:peptide-N4-(N-acetyl-beta-glucosaminyl)asparagine amidase activity"/>
    <property type="evidence" value="ECO:0007669"/>
    <property type="project" value="TreeGrafter"/>
</dbReference>
<dbReference type="Pfam" id="PF07971">
    <property type="entry name" value="Glyco_hydro_92"/>
    <property type="match status" value="1"/>
</dbReference>
<dbReference type="InterPro" id="IPR041371">
    <property type="entry name" value="GH92_N"/>
</dbReference>
<dbReference type="AlphaFoldDB" id="A0AAD9AQW7"/>
<evidence type="ECO:0000313" key="6">
    <source>
        <dbReference type="Proteomes" id="UP001243330"/>
    </source>
</evidence>
<dbReference type="SUPFAM" id="SSF48208">
    <property type="entry name" value="Six-hairpin glycosidases"/>
    <property type="match status" value="1"/>
</dbReference>
<dbReference type="Gene3D" id="1.20.1610.10">
    <property type="entry name" value="alpha-1,2-mannosidases domains"/>
    <property type="match status" value="1"/>
</dbReference>
<feature type="transmembrane region" description="Helical" evidence="2">
    <location>
        <begin position="370"/>
        <end position="393"/>
    </location>
</feature>
<feature type="domain" description="Glycosyl hydrolase family 92 N-terminal" evidence="4">
    <location>
        <begin position="436"/>
        <end position="700"/>
    </location>
</feature>
<keyword evidence="5" id="KW-0378">Hydrolase</keyword>
<dbReference type="SUPFAM" id="SSF103473">
    <property type="entry name" value="MFS general substrate transporter"/>
    <property type="match status" value="1"/>
</dbReference>
<reference evidence="5" key="1">
    <citation type="submission" date="2023-01" db="EMBL/GenBank/DDBJ databases">
        <title>Colletotrichum chrysophilum M932 genome sequence.</title>
        <authorList>
            <person name="Baroncelli R."/>
        </authorList>
    </citation>
    <scope>NUCLEOTIDE SEQUENCE</scope>
    <source>
        <strain evidence="5">M932</strain>
    </source>
</reference>
<dbReference type="GO" id="GO:0030246">
    <property type="term" value="F:carbohydrate binding"/>
    <property type="evidence" value="ECO:0007669"/>
    <property type="project" value="InterPro"/>
</dbReference>
<dbReference type="Gene3D" id="3.30.2080.10">
    <property type="entry name" value="GH92 mannosidase domain"/>
    <property type="match status" value="1"/>
</dbReference>
<evidence type="ECO:0000256" key="2">
    <source>
        <dbReference type="SAM" id="Phobius"/>
    </source>
</evidence>
<dbReference type="Gene3D" id="1.20.1050.60">
    <property type="entry name" value="alpha-1,2-mannosidase"/>
    <property type="match status" value="1"/>
</dbReference>
<dbReference type="GO" id="GO:0005634">
    <property type="term" value="C:nucleus"/>
    <property type="evidence" value="ECO:0007669"/>
    <property type="project" value="TreeGrafter"/>
</dbReference>
<keyword evidence="2" id="KW-1133">Transmembrane helix</keyword>
<keyword evidence="2" id="KW-0472">Membrane</keyword>
<dbReference type="Pfam" id="PF17678">
    <property type="entry name" value="Glyco_hydro_92N"/>
    <property type="match status" value="1"/>
</dbReference>
<dbReference type="PANTHER" id="PTHR12143:SF25">
    <property type="entry name" value="FAMILY PROTEIN, PUTATIVE (AFU_ORTHOLOGUE AFUA_1G10790)-RELATED"/>
    <property type="match status" value="1"/>
</dbReference>